<keyword evidence="7" id="KW-1133">Transmembrane helix</keyword>
<comment type="caution">
    <text evidence="7">Lacks conserved residue(s) required for the propagation of feature annotation.</text>
</comment>
<dbReference type="Proteomes" id="UP000314294">
    <property type="component" value="Unassembled WGS sequence"/>
</dbReference>
<comment type="similarity">
    <text evidence="2 7">Belongs to the FXYD family.</text>
</comment>
<evidence type="ECO:0000256" key="4">
    <source>
        <dbReference type="ARBA" id="ARBA00022692"/>
    </source>
</evidence>
<evidence type="ECO:0000313" key="9">
    <source>
        <dbReference type="Proteomes" id="UP000314294"/>
    </source>
</evidence>
<keyword evidence="9" id="KW-1185">Reference proteome</keyword>
<dbReference type="GO" id="GO:0006811">
    <property type="term" value="P:monoatomic ion transport"/>
    <property type="evidence" value="ECO:0007669"/>
    <property type="project" value="UniProtKB-KW"/>
</dbReference>
<dbReference type="CDD" id="cd20324">
    <property type="entry name" value="FXYD6"/>
    <property type="match status" value="1"/>
</dbReference>
<keyword evidence="4 7" id="KW-0812">Transmembrane</keyword>
<accession>A0A4Z2HB07</accession>
<dbReference type="OrthoDB" id="8430468at2759"/>
<sequence>MELCVPVISLKGHNETLIQKHYGTTAPMDLVVLLAFSSWLAPALAAVADEDKDYESLRIGGLVIAAILFLLGIALIVSPEFLMWKRLFLKRLPFISNRKLQPATLWETEVLNISSAAMSTTETMFPDRSDFEYGKMYTCLLLKRMHPTPGVEVFQLKWYPDPKDRGASSDCVGNTICT</sequence>
<evidence type="ECO:0000256" key="5">
    <source>
        <dbReference type="ARBA" id="ARBA00023065"/>
    </source>
</evidence>
<organism evidence="8 9">
    <name type="scientific">Liparis tanakae</name>
    <name type="common">Tanaka's snailfish</name>
    <dbReference type="NCBI Taxonomy" id="230148"/>
    <lineage>
        <taxon>Eukaryota</taxon>
        <taxon>Metazoa</taxon>
        <taxon>Chordata</taxon>
        <taxon>Craniata</taxon>
        <taxon>Vertebrata</taxon>
        <taxon>Euteleostomi</taxon>
        <taxon>Actinopterygii</taxon>
        <taxon>Neopterygii</taxon>
        <taxon>Teleostei</taxon>
        <taxon>Neoteleostei</taxon>
        <taxon>Acanthomorphata</taxon>
        <taxon>Eupercaria</taxon>
        <taxon>Perciformes</taxon>
        <taxon>Cottioidei</taxon>
        <taxon>Cottales</taxon>
        <taxon>Liparidae</taxon>
        <taxon>Liparis</taxon>
    </lineage>
</organism>
<gene>
    <name evidence="8" type="primary">FXYD6</name>
    <name evidence="8" type="ORF">EYF80_026808</name>
</gene>
<keyword evidence="3 7" id="KW-0813">Transport</keyword>
<comment type="subcellular location">
    <subcellularLocation>
        <location evidence="1">Membrane</location>
        <topology evidence="1">Single-pass membrane protein</topology>
    </subcellularLocation>
</comment>
<protein>
    <recommendedName>
        <fullName evidence="7">FXYD domain-containing ion transport regulator</fullName>
    </recommendedName>
</protein>
<dbReference type="GO" id="GO:0099106">
    <property type="term" value="F:ion channel regulator activity"/>
    <property type="evidence" value="ECO:0007669"/>
    <property type="project" value="InterPro"/>
</dbReference>
<feature type="transmembrane region" description="Helical" evidence="7">
    <location>
        <begin position="30"/>
        <end position="47"/>
    </location>
</feature>
<keyword evidence="6 7" id="KW-0472">Membrane</keyword>
<evidence type="ECO:0000256" key="3">
    <source>
        <dbReference type="ARBA" id="ARBA00022448"/>
    </source>
</evidence>
<dbReference type="Pfam" id="PF02038">
    <property type="entry name" value="ATP1G1_PLM_MAT8"/>
    <property type="match status" value="1"/>
</dbReference>
<evidence type="ECO:0000256" key="2">
    <source>
        <dbReference type="ARBA" id="ARBA00005948"/>
    </source>
</evidence>
<dbReference type="InterPro" id="IPR000272">
    <property type="entry name" value="Ion-transport_regulator_FXYD"/>
</dbReference>
<dbReference type="Gene3D" id="1.20.5.780">
    <property type="entry name" value="Single helix bin"/>
    <property type="match status" value="1"/>
</dbReference>
<evidence type="ECO:0000313" key="8">
    <source>
        <dbReference type="EMBL" id="TNN62999.1"/>
    </source>
</evidence>
<dbReference type="GO" id="GO:0043269">
    <property type="term" value="P:regulation of monoatomic ion transport"/>
    <property type="evidence" value="ECO:0007669"/>
    <property type="project" value="InterPro"/>
</dbReference>
<dbReference type="GO" id="GO:0016020">
    <property type="term" value="C:membrane"/>
    <property type="evidence" value="ECO:0007669"/>
    <property type="project" value="UniProtKB-SubCell"/>
</dbReference>
<evidence type="ECO:0000256" key="1">
    <source>
        <dbReference type="ARBA" id="ARBA00004167"/>
    </source>
</evidence>
<reference evidence="8 9" key="1">
    <citation type="submission" date="2019-03" db="EMBL/GenBank/DDBJ databases">
        <title>First draft genome of Liparis tanakae, snailfish: a comprehensive survey of snailfish specific genes.</title>
        <authorList>
            <person name="Kim W."/>
            <person name="Song I."/>
            <person name="Jeong J.-H."/>
            <person name="Kim D."/>
            <person name="Kim S."/>
            <person name="Ryu S."/>
            <person name="Song J.Y."/>
            <person name="Lee S.K."/>
        </authorList>
    </citation>
    <scope>NUCLEOTIDE SEQUENCE [LARGE SCALE GENOMIC DNA]</scope>
    <source>
        <tissue evidence="8">Muscle</tissue>
    </source>
</reference>
<evidence type="ECO:0000256" key="7">
    <source>
        <dbReference type="RuleBase" id="RU364131"/>
    </source>
</evidence>
<proteinExistence type="inferred from homology"/>
<dbReference type="AlphaFoldDB" id="A0A4Z2HB07"/>
<feature type="transmembrane region" description="Helical" evidence="7">
    <location>
        <begin position="59"/>
        <end position="82"/>
    </location>
</feature>
<evidence type="ECO:0000256" key="6">
    <source>
        <dbReference type="ARBA" id="ARBA00023136"/>
    </source>
</evidence>
<dbReference type="EMBL" id="SRLO01000282">
    <property type="protein sequence ID" value="TNN62999.1"/>
    <property type="molecule type" value="Genomic_DNA"/>
</dbReference>
<keyword evidence="5 7" id="KW-0406">Ion transport</keyword>
<name>A0A4Z2HB07_9TELE</name>
<comment type="caution">
    <text evidence="8">The sequence shown here is derived from an EMBL/GenBank/DDBJ whole genome shotgun (WGS) entry which is preliminary data.</text>
</comment>